<feature type="transmembrane region" description="Helical" evidence="7">
    <location>
        <begin position="29"/>
        <end position="47"/>
    </location>
</feature>
<dbReference type="OrthoDB" id="2496787at2759"/>
<organism evidence="9 10">
    <name type="scientific">Stachybotrys elegans</name>
    <dbReference type="NCBI Taxonomy" id="80388"/>
    <lineage>
        <taxon>Eukaryota</taxon>
        <taxon>Fungi</taxon>
        <taxon>Dikarya</taxon>
        <taxon>Ascomycota</taxon>
        <taxon>Pezizomycotina</taxon>
        <taxon>Sordariomycetes</taxon>
        <taxon>Hypocreomycetidae</taxon>
        <taxon>Hypocreales</taxon>
        <taxon>Stachybotryaceae</taxon>
        <taxon>Stachybotrys</taxon>
    </lineage>
</organism>
<dbReference type="AlphaFoldDB" id="A0A8K0WYJ4"/>
<evidence type="ECO:0000256" key="1">
    <source>
        <dbReference type="ARBA" id="ARBA00004141"/>
    </source>
</evidence>
<comment type="caution">
    <text evidence="9">The sequence shown here is derived from an EMBL/GenBank/DDBJ whole genome shotgun (WGS) entry which is preliminary data.</text>
</comment>
<evidence type="ECO:0000313" key="10">
    <source>
        <dbReference type="Proteomes" id="UP000813444"/>
    </source>
</evidence>
<feature type="transmembrane region" description="Helical" evidence="7">
    <location>
        <begin position="266"/>
        <end position="289"/>
    </location>
</feature>
<dbReference type="PANTHER" id="PTHR33048">
    <property type="entry name" value="PTH11-LIKE INTEGRAL MEMBRANE PROTEIN (AFU_ORTHOLOGUE AFUA_5G11245)"/>
    <property type="match status" value="1"/>
</dbReference>
<keyword evidence="3 7" id="KW-1133">Transmembrane helix</keyword>
<evidence type="ECO:0000259" key="8">
    <source>
        <dbReference type="Pfam" id="PF20684"/>
    </source>
</evidence>
<evidence type="ECO:0000256" key="6">
    <source>
        <dbReference type="SAM" id="MobiDB-lite"/>
    </source>
</evidence>
<reference evidence="9" key="1">
    <citation type="journal article" date="2021" name="Nat. Commun.">
        <title>Genetic determinants of endophytism in the Arabidopsis root mycobiome.</title>
        <authorList>
            <person name="Mesny F."/>
            <person name="Miyauchi S."/>
            <person name="Thiergart T."/>
            <person name="Pickel B."/>
            <person name="Atanasova L."/>
            <person name="Karlsson M."/>
            <person name="Huettel B."/>
            <person name="Barry K.W."/>
            <person name="Haridas S."/>
            <person name="Chen C."/>
            <person name="Bauer D."/>
            <person name="Andreopoulos W."/>
            <person name="Pangilinan J."/>
            <person name="LaButti K."/>
            <person name="Riley R."/>
            <person name="Lipzen A."/>
            <person name="Clum A."/>
            <person name="Drula E."/>
            <person name="Henrissat B."/>
            <person name="Kohler A."/>
            <person name="Grigoriev I.V."/>
            <person name="Martin F.M."/>
            <person name="Hacquard S."/>
        </authorList>
    </citation>
    <scope>NUCLEOTIDE SEQUENCE</scope>
    <source>
        <strain evidence="9">MPI-CAGE-CH-0235</strain>
    </source>
</reference>
<comment type="similarity">
    <text evidence="5">Belongs to the SAT4 family.</text>
</comment>
<keyword evidence="4 7" id="KW-0472">Membrane</keyword>
<proteinExistence type="inferred from homology"/>
<evidence type="ECO:0000256" key="2">
    <source>
        <dbReference type="ARBA" id="ARBA00022692"/>
    </source>
</evidence>
<feature type="transmembrane region" description="Helical" evidence="7">
    <location>
        <begin position="226"/>
        <end position="246"/>
    </location>
</feature>
<evidence type="ECO:0000313" key="9">
    <source>
        <dbReference type="EMBL" id="KAH7329579.1"/>
    </source>
</evidence>
<dbReference type="Pfam" id="PF20684">
    <property type="entry name" value="Fung_rhodopsin"/>
    <property type="match status" value="1"/>
</dbReference>
<name>A0A8K0WYJ4_9HYPO</name>
<feature type="region of interest" description="Disordered" evidence="6">
    <location>
        <begin position="304"/>
        <end position="325"/>
    </location>
</feature>
<feature type="transmembrane region" description="Helical" evidence="7">
    <location>
        <begin position="108"/>
        <end position="132"/>
    </location>
</feature>
<accession>A0A8K0WYJ4</accession>
<dbReference type="InterPro" id="IPR049326">
    <property type="entry name" value="Rhodopsin_dom_fungi"/>
</dbReference>
<keyword evidence="10" id="KW-1185">Reference proteome</keyword>
<dbReference type="InterPro" id="IPR052337">
    <property type="entry name" value="SAT4-like"/>
</dbReference>
<evidence type="ECO:0000256" key="7">
    <source>
        <dbReference type="SAM" id="Phobius"/>
    </source>
</evidence>
<keyword evidence="2 7" id="KW-0812">Transmembrane</keyword>
<gene>
    <name evidence="9" type="ORF">B0I35DRAFT_474161</name>
</gene>
<dbReference type="EMBL" id="JAGPNK010000001">
    <property type="protein sequence ID" value="KAH7329579.1"/>
    <property type="molecule type" value="Genomic_DNA"/>
</dbReference>
<feature type="transmembrane region" description="Helical" evidence="7">
    <location>
        <begin position="144"/>
        <end position="172"/>
    </location>
</feature>
<sequence>MGACTVKEALTAKNLTTTACGDPIRDSSAAYATTSNVLAGIICFAVLQRIVSKLYWRLGISADDWTILVTTIFFTVPSLVINIHGMVANGLGRDVWTVPFDEITRFGGFFQAMAVLYFAQIMMIKLTLLFFLLRIFPKHMTRNVILGTMLFNIVFGLTFVITAIFQCLPVGYFARRWERDASEGSCIDINAFVWSHAAISIALDIWMLAIPLSRLHTLNLDWKKKIGVALMFFVATGFTIVSIIRLRTLVAFGSSYNVTWDYVAVARWSTIEIAIGVICACMPSFRLLIKKMVPVLTSIASTSGSREPKQQVTGTDRVRTHSEGPIMRKAADDQLQHTELEMNDVRAWNAENGR</sequence>
<dbReference type="GO" id="GO:0016020">
    <property type="term" value="C:membrane"/>
    <property type="evidence" value="ECO:0007669"/>
    <property type="project" value="UniProtKB-SubCell"/>
</dbReference>
<evidence type="ECO:0000256" key="3">
    <source>
        <dbReference type="ARBA" id="ARBA00022989"/>
    </source>
</evidence>
<evidence type="ECO:0000256" key="5">
    <source>
        <dbReference type="ARBA" id="ARBA00038359"/>
    </source>
</evidence>
<dbReference type="Proteomes" id="UP000813444">
    <property type="component" value="Unassembled WGS sequence"/>
</dbReference>
<comment type="subcellular location">
    <subcellularLocation>
        <location evidence="1">Membrane</location>
        <topology evidence="1">Multi-pass membrane protein</topology>
    </subcellularLocation>
</comment>
<feature type="compositionally biased region" description="Polar residues" evidence="6">
    <location>
        <begin position="304"/>
        <end position="314"/>
    </location>
</feature>
<feature type="transmembrane region" description="Helical" evidence="7">
    <location>
        <begin position="192"/>
        <end position="214"/>
    </location>
</feature>
<feature type="domain" description="Rhodopsin" evidence="8">
    <location>
        <begin position="49"/>
        <end position="291"/>
    </location>
</feature>
<feature type="transmembrane region" description="Helical" evidence="7">
    <location>
        <begin position="67"/>
        <end position="88"/>
    </location>
</feature>
<dbReference type="PANTHER" id="PTHR33048:SF143">
    <property type="entry name" value="EXTRACELLULAR MEMBRANE PROTEIN CFEM DOMAIN-CONTAINING PROTEIN-RELATED"/>
    <property type="match status" value="1"/>
</dbReference>
<protein>
    <recommendedName>
        <fullName evidence="8">Rhodopsin domain-containing protein</fullName>
    </recommendedName>
</protein>
<evidence type="ECO:0000256" key="4">
    <source>
        <dbReference type="ARBA" id="ARBA00023136"/>
    </source>
</evidence>